<evidence type="ECO:0000256" key="3">
    <source>
        <dbReference type="ARBA" id="ARBA00022989"/>
    </source>
</evidence>
<feature type="transmembrane region" description="Helical" evidence="5">
    <location>
        <begin position="92"/>
        <end position="117"/>
    </location>
</feature>
<dbReference type="GO" id="GO:0022857">
    <property type="term" value="F:transmembrane transporter activity"/>
    <property type="evidence" value="ECO:0007669"/>
    <property type="project" value="InterPro"/>
</dbReference>
<keyword evidence="4 5" id="KW-0472">Membrane</keyword>
<evidence type="ECO:0000256" key="1">
    <source>
        <dbReference type="ARBA" id="ARBA00004651"/>
    </source>
</evidence>
<keyword evidence="8" id="KW-1185">Reference proteome</keyword>
<evidence type="ECO:0000256" key="4">
    <source>
        <dbReference type="ARBA" id="ARBA00023136"/>
    </source>
</evidence>
<feature type="transmembrane region" description="Helical" evidence="5">
    <location>
        <begin position="383"/>
        <end position="408"/>
    </location>
</feature>
<dbReference type="PANTHER" id="PTHR23526">
    <property type="entry name" value="INTEGRAL MEMBRANE TRANSPORT PROTEIN-RELATED"/>
    <property type="match status" value="1"/>
</dbReference>
<proteinExistence type="predicted"/>
<dbReference type="PANTHER" id="PTHR23526:SF2">
    <property type="entry name" value="MAJOR FACILITATOR SUPERFAMILY (MFS) PROFILE DOMAIN-CONTAINING PROTEIN"/>
    <property type="match status" value="1"/>
</dbReference>
<dbReference type="InterPro" id="IPR052528">
    <property type="entry name" value="Sugar_transport-like"/>
</dbReference>
<evidence type="ECO:0000313" key="7">
    <source>
        <dbReference type="EMBL" id="KYC38439.1"/>
    </source>
</evidence>
<keyword evidence="3 5" id="KW-1133">Transmembrane helix</keyword>
<feature type="transmembrane region" description="Helical" evidence="5">
    <location>
        <begin position="35"/>
        <end position="54"/>
    </location>
</feature>
<dbReference type="Pfam" id="PF07690">
    <property type="entry name" value="MFS_1"/>
    <property type="match status" value="1"/>
</dbReference>
<name>A0A139X150_9CYAN</name>
<feature type="transmembrane region" description="Helical" evidence="5">
    <location>
        <begin position="290"/>
        <end position="308"/>
    </location>
</feature>
<feature type="transmembrane region" description="Helical" evidence="5">
    <location>
        <begin position="320"/>
        <end position="337"/>
    </location>
</feature>
<reference evidence="7 8" key="1">
    <citation type="journal article" date="2013" name="Genome Biol. Evol.">
        <title>Genomes of Stigonematalean cyanobacteria (subsection V) and the evolution of oxygenic photosynthesis from prokaryotes to plastids.</title>
        <authorList>
            <person name="Dagan T."/>
            <person name="Roettger M."/>
            <person name="Stucken K."/>
            <person name="Landan G."/>
            <person name="Koch R."/>
            <person name="Major P."/>
            <person name="Gould S.B."/>
            <person name="Goremykin V.V."/>
            <person name="Rippka R."/>
            <person name="Tandeau de Marsac N."/>
            <person name="Gugger M."/>
            <person name="Lockhart P.J."/>
            <person name="Allen J.F."/>
            <person name="Brune I."/>
            <person name="Maus I."/>
            <person name="Puhler A."/>
            <person name="Martin W.F."/>
        </authorList>
    </citation>
    <scope>NUCLEOTIDE SEQUENCE [LARGE SCALE GENOMIC DNA]</scope>
    <source>
        <strain evidence="7 8">PCC 7110</strain>
    </source>
</reference>
<feature type="transmembrane region" description="Helical" evidence="5">
    <location>
        <begin position="198"/>
        <end position="219"/>
    </location>
</feature>
<dbReference type="PROSITE" id="PS50850">
    <property type="entry name" value="MFS"/>
    <property type="match status" value="1"/>
</dbReference>
<dbReference type="Proteomes" id="UP000076925">
    <property type="component" value="Unassembled WGS sequence"/>
</dbReference>
<dbReference type="CDD" id="cd06174">
    <property type="entry name" value="MFS"/>
    <property type="match status" value="1"/>
</dbReference>
<dbReference type="InterPro" id="IPR020846">
    <property type="entry name" value="MFS_dom"/>
</dbReference>
<dbReference type="GO" id="GO:0005886">
    <property type="term" value="C:plasma membrane"/>
    <property type="evidence" value="ECO:0007669"/>
    <property type="project" value="UniProtKB-SubCell"/>
</dbReference>
<protein>
    <submittedName>
        <fullName evidence="7">MFS transporter</fullName>
    </submittedName>
</protein>
<dbReference type="STRING" id="128403.WA1_36940"/>
<feature type="transmembrane region" description="Helical" evidence="5">
    <location>
        <begin position="129"/>
        <end position="151"/>
    </location>
</feature>
<evidence type="ECO:0000313" key="8">
    <source>
        <dbReference type="Proteomes" id="UP000076925"/>
    </source>
</evidence>
<feature type="transmembrane region" description="Helical" evidence="5">
    <location>
        <begin position="257"/>
        <end position="278"/>
    </location>
</feature>
<feature type="transmembrane region" description="Helical" evidence="5">
    <location>
        <begin position="172"/>
        <end position="192"/>
    </location>
</feature>
<dbReference type="AlphaFoldDB" id="A0A139X150"/>
<dbReference type="EMBL" id="ANNX02000041">
    <property type="protein sequence ID" value="KYC38439.1"/>
    <property type="molecule type" value="Genomic_DNA"/>
</dbReference>
<feature type="transmembrane region" description="Helical" evidence="5">
    <location>
        <begin position="66"/>
        <end position="85"/>
    </location>
</feature>
<dbReference type="SUPFAM" id="SSF103473">
    <property type="entry name" value="MFS general substrate transporter"/>
    <property type="match status" value="1"/>
</dbReference>
<sequence>MEPLPRSAFTQKTDAIAKIPKQTIRTSLKASTMDGILATIFSNITSGVLLVNFLLELGATPVEIGLLSSIPMLVNFLQPLGALIADRTNSRHWYVLSIYGPSRLLWLTLLLGIAWMGSSNHHHHQLVTWTLSIIFIANVLGALGSSAWFSWMAALVPKQLRGRYFGFRNSTASLTNLLCVPLLGFGISVWPGGTIQGFGVMLLGGVVVGIASLICQFWMQDINPQVTHVDTSPNQQENKYSQPQKTSIFKDINYLKLLLYLGLWTFAVNLSAPFFNLYMMRDLALDLSTVTLYTSLAAGANLVLLVLWGKLADRMGNRPLLLLVGILIAVTPIFWLFAGADSVSLWILLPTIHIVTGGSMAAIELCSSNIQMSVAPLDRPSQYFAIAAAVAGVCGGLGSTVGGFIAGLNMIGGLPGLFALSAVLRLIALLPLLFVQEPRSQSLVDIVRNILPAKSQPTLVSEVEI</sequence>
<dbReference type="Gene3D" id="1.20.1250.20">
    <property type="entry name" value="MFS general substrate transporter like domains"/>
    <property type="match status" value="2"/>
</dbReference>
<evidence type="ECO:0000256" key="5">
    <source>
        <dbReference type="SAM" id="Phobius"/>
    </source>
</evidence>
<evidence type="ECO:0000256" key="2">
    <source>
        <dbReference type="ARBA" id="ARBA00022692"/>
    </source>
</evidence>
<accession>A0A139X150</accession>
<dbReference type="InterPro" id="IPR011701">
    <property type="entry name" value="MFS"/>
</dbReference>
<feature type="transmembrane region" description="Helical" evidence="5">
    <location>
        <begin position="343"/>
        <end position="363"/>
    </location>
</feature>
<feature type="domain" description="Major facilitator superfamily (MFS) profile" evidence="6">
    <location>
        <begin position="253"/>
        <end position="465"/>
    </location>
</feature>
<organism evidence="7 8">
    <name type="scientific">Scytonema hofmannii PCC 7110</name>
    <dbReference type="NCBI Taxonomy" id="128403"/>
    <lineage>
        <taxon>Bacteria</taxon>
        <taxon>Bacillati</taxon>
        <taxon>Cyanobacteriota</taxon>
        <taxon>Cyanophyceae</taxon>
        <taxon>Nostocales</taxon>
        <taxon>Scytonemataceae</taxon>
        <taxon>Scytonema</taxon>
    </lineage>
</organism>
<comment type="subcellular location">
    <subcellularLocation>
        <location evidence="1">Cell membrane</location>
        <topology evidence="1">Multi-pass membrane protein</topology>
    </subcellularLocation>
</comment>
<feature type="transmembrane region" description="Helical" evidence="5">
    <location>
        <begin position="414"/>
        <end position="435"/>
    </location>
</feature>
<dbReference type="InterPro" id="IPR036259">
    <property type="entry name" value="MFS_trans_sf"/>
</dbReference>
<evidence type="ECO:0000259" key="6">
    <source>
        <dbReference type="PROSITE" id="PS50850"/>
    </source>
</evidence>
<keyword evidence="2 5" id="KW-0812">Transmembrane</keyword>
<comment type="caution">
    <text evidence="7">The sequence shown here is derived from an EMBL/GenBank/DDBJ whole genome shotgun (WGS) entry which is preliminary data.</text>
</comment>
<gene>
    <name evidence="7" type="ORF">WA1_36940</name>
</gene>